<keyword evidence="4" id="KW-1185">Reference proteome</keyword>
<sequence length="55" mass="5385">MGEVRPKVVAGALLSAGLASTSLAVGAAAPVTSGVLAVSAVLVLITTRRSARPRD</sequence>
<feature type="transmembrane region" description="Helical" evidence="1">
    <location>
        <begin position="34"/>
        <end position="51"/>
    </location>
</feature>
<feature type="chain" id="PRO_5039685401" evidence="2">
    <location>
        <begin position="25"/>
        <end position="55"/>
    </location>
</feature>
<keyword evidence="1" id="KW-0472">Membrane</keyword>
<evidence type="ECO:0000256" key="2">
    <source>
        <dbReference type="SAM" id="SignalP"/>
    </source>
</evidence>
<keyword evidence="1" id="KW-1133">Transmembrane helix</keyword>
<comment type="caution">
    <text evidence="3">The sequence shown here is derived from an EMBL/GenBank/DDBJ whole genome shotgun (WGS) entry which is preliminary data.</text>
</comment>
<dbReference type="RefSeq" id="WP_166046664.1">
    <property type="nucleotide sequence ID" value="NZ_JAAMPJ010000004.1"/>
</dbReference>
<feature type="signal peptide" evidence="2">
    <location>
        <begin position="1"/>
        <end position="24"/>
    </location>
</feature>
<accession>A0A7C9VZM7</accession>
<gene>
    <name evidence="3" type="ORF">G7043_17155</name>
</gene>
<evidence type="ECO:0000313" key="4">
    <source>
        <dbReference type="Proteomes" id="UP000481360"/>
    </source>
</evidence>
<evidence type="ECO:0000313" key="3">
    <source>
        <dbReference type="EMBL" id="NGY60659.1"/>
    </source>
</evidence>
<keyword evidence="1" id="KW-0812">Transmembrane</keyword>
<name>A0A7C9VZM7_9PSEU</name>
<reference evidence="3 4" key="1">
    <citation type="submission" date="2020-03" db="EMBL/GenBank/DDBJ databases">
        <title>Isolation and identification of active actinomycetes.</title>
        <authorList>
            <person name="Sun X."/>
        </authorList>
    </citation>
    <scope>NUCLEOTIDE SEQUENCE [LARGE SCALE GENOMIC DNA]</scope>
    <source>
        <strain evidence="3 4">NEAU-D13</strain>
    </source>
</reference>
<dbReference type="AlphaFoldDB" id="A0A7C9VZM7"/>
<evidence type="ECO:0000256" key="1">
    <source>
        <dbReference type="SAM" id="Phobius"/>
    </source>
</evidence>
<organism evidence="3 4">
    <name type="scientific">Lentzea alba</name>
    <dbReference type="NCBI Taxonomy" id="2714351"/>
    <lineage>
        <taxon>Bacteria</taxon>
        <taxon>Bacillati</taxon>
        <taxon>Actinomycetota</taxon>
        <taxon>Actinomycetes</taxon>
        <taxon>Pseudonocardiales</taxon>
        <taxon>Pseudonocardiaceae</taxon>
        <taxon>Lentzea</taxon>
    </lineage>
</organism>
<keyword evidence="2" id="KW-0732">Signal</keyword>
<protein>
    <submittedName>
        <fullName evidence="3">Uncharacterized protein</fullName>
    </submittedName>
</protein>
<dbReference type="Proteomes" id="UP000481360">
    <property type="component" value="Unassembled WGS sequence"/>
</dbReference>
<dbReference type="EMBL" id="JAAMPJ010000004">
    <property type="protein sequence ID" value="NGY60659.1"/>
    <property type="molecule type" value="Genomic_DNA"/>
</dbReference>
<proteinExistence type="predicted"/>